<keyword evidence="4 12" id="KW-0378">Hydrolase</keyword>
<dbReference type="InterPro" id="IPR015955">
    <property type="entry name" value="Lactate_DH/Glyco_Ohase_4_C"/>
</dbReference>
<evidence type="ECO:0000256" key="1">
    <source>
        <dbReference type="ARBA" id="ARBA00001936"/>
    </source>
</evidence>
<dbReference type="GO" id="GO:0016616">
    <property type="term" value="F:oxidoreductase activity, acting on the CH-OH group of donors, NAD or NADP as acceptor"/>
    <property type="evidence" value="ECO:0007669"/>
    <property type="project" value="InterPro"/>
</dbReference>
<organism evidence="14 15">
    <name type="scientific">Paenibacillus cremeus</name>
    <dbReference type="NCBI Taxonomy" id="2163881"/>
    <lineage>
        <taxon>Bacteria</taxon>
        <taxon>Bacillati</taxon>
        <taxon>Bacillota</taxon>
        <taxon>Bacilli</taxon>
        <taxon>Bacillales</taxon>
        <taxon>Paenibacillaceae</taxon>
        <taxon>Paenibacillus</taxon>
    </lineage>
</organism>
<comment type="cofactor">
    <cofactor evidence="12">
        <name>NAD(+)</name>
        <dbReference type="ChEBI" id="CHEBI:57540"/>
    </cofactor>
    <text evidence="12">Binds 1 NAD(+) per subunit.</text>
</comment>
<comment type="caution">
    <text evidence="14">The sequence shown here is derived from an EMBL/GenBank/DDBJ whole genome shotgun (WGS) entry which is preliminary data.</text>
</comment>
<evidence type="ECO:0000256" key="11">
    <source>
        <dbReference type="PIRSR" id="PIRSR601088-4"/>
    </source>
</evidence>
<dbReference type="Pfam" id="PF02056">
    <property type="entry name" value="Glyco_hydro_4"/>
    <property type="match status" value="1"/>
</dbReference>
<evidence type="ECO:0000256" key="12">
    <source>
        <dbReference type="RuleBase" id="RU361152"/>
    </source>
</evidence>
<protein>
    <submittedName>
        <fullName evidence="14">Alpha-glucosidase/alpha-galactosidase</fullName>
    </submittedName>
</protein>
<dbReference type="PRINTS" id="PR00732">
    <property type="entry name" value="GLHYDRLASE4"/>
</dbReference>
<dbReference type="GO" id="GO:0046872">
    <property type="term" value="F:metal ion binding"/>
    <property type="evidence" value="ECO:0007669"/>
    <property type="project" value="UniProtKB-KW"/>
</dbReference>
<dbReference type="Pfam" id="PF11975">
    <property type="entry name" value="Glyco_hydro_4C"/>
    <property type="match status" value="1"/>
</dbReference>
<keyword evidence="10" id="KW-0533">Nickel</keyword>
<evidence type="ECO:0000256" key="2">
    <source>
        <dbReference type="ARBA" id="ARBA00010141"/>
    </source>
</evidence>
<evidence type="ECO:0000256" key="8">
    <source>
        <dbReference type="ARBA" id="ARBA00023295"/>
    </source>
</evidence>
<dbReference type="OrthoDB" id="9808275at2"/>
<dbReference type="GO" id="GO:0005975">
    <property type="term" value="P:carbohydrate metabolic process"/>
    <property type="evidence" value="ECO:0007669"/>
    <property type="project" value="InterPro"/>
</dbReference>
<feature type="domain" description="Glycosyl hydrolase family 4 C-terminal" evidence="13">
    <location>
        <begin position="211"/>
        <end position="435"/>
    </location>
</feature>
<dbReference type="SUPFAM" id="SSF51735">
    <property type="entry name" value="NAD(P)-binding Rossmann-fold domains"/>
    <property type="match status" value="1"/>
</dbReference>
<reference evidence="14 15" key="1">
    <citation type="submission" date="2019-07" db="EMBL/GenBank/DDBJ databases">
        <authorList>
            <person name="Kim J."/>
        </authorList>
    </citation>
    <scope>NUCLEOTIDE SEQUENCE [LARGE SCALE GENOMIC DNA]</scope>
    <source>
        <strain evidence="14 15">JC52</strain>
    </source>
</reference>
<name>A0A559K7D7_9BACL</name>
<dbReference type="InterPro" id="IPR022616">
    <property type="entry name" value="Glyco_hydro_4_C"/>
</dbReference>
<keyword evidence="6 10" id="KW-0464">Manganese</keyword>
<evidence type="ECO:0000256" key="10">
    <source>
        <dbReference type="PIRSR" id="PIRSR601088-3"/>
    </source>
</evidence>
<dbReference type="PANTHER" id="PTHR32092">
    <property type="entry name" value="6-PHOSPHO-BETA-GLUCOSIDASE-RELATED"/>
    <property type="match status" value="1"/>
</dbReference>
<dbReference type="InterPro" id="IPR036291">
    <property type="entry name" value="NAD(P)-bd_dom_sf"/>
</dbReference>
<feature type="binding site" evidence="10">
    <location>
        <position position="216"/>
    </location>
    <ligand>
        <name>Mn(2+)</name>
        <dbReference type="ChEBI" id="CHEBI:29035"/>
    </ligand>
</feature>
<keyword evidence="7" id="KW-0119">Carbohydrate metabolism</keyword>
<dbReference type="InterPro" id="IPR053715">
    <property type="entry name" value="GH4_Enzyme_sf"/>
</dbReference>
<feature type="site" description="Increases basicity of active site Tyr" evidence="11">
    <location>
        <position position="119"/>
    </location>
</feature>
<dbReference type="RefSeq" id="WP_144850691.1">
    <property type="nucleotide sequence ID" value="NZ_VNJI01000029.1"/>
</dbReference>
<dbReference type="GO" id="GO:0004553">
    <property type="term" value="F:hydrolase activity, hydrolyzing O-glycosyl compounds"/>
    <property type="evidence" value="ECO:0007669"/>
    <property type="project" value="InterPro"/>
</dbReference>
<dbReference type="InterPro" id="IPR001088">
    <property type="entry name" value="Glyco_hydro_4"/>
</dbReference>
<evidence type="ECO:0000256" key="6">
    <source>
        <dbReference type="ARBA" id="ARBA00023211"/>
    </source>
</evidence>
<gene>
    <name evidence="14" type="ORF">FPZ49_21330</name>
</gene>
<keyword evidence="8 12" id="KW-0326">Glycosidase</keyword>
<dbReference type="Gene3D" id="3.90.1820.10">
    <property type="entry name" value="AglA-like glucosidase"/>
    <property type="match status" value="1"/>
</dbReference>
<dbReference type="Proteomes" id="UP000317036">
    <property type="component" value="Unassembled WGS sequence"/>
</dbReference>
<keyword evidence="5 12" id="KW-0520">NAD</keyword>
<evidence type="ECO:0000259" key="13">
    <source>
        <dbReference type="Pfam" id="PF11975"/>
    </source>
</evidence>
<evidence type="ECO:0000313" key="15">
    <source>
        <dbReference type="Proteomes" id="UP000317036"/>
    </source>
</evidence>
<evidence type="ECO:0000256" key="7">
    <source>
        <dbReference type="ARBA" id="ARBA00023277"/>
    </source>
</evidence>
<proteinExistence type="inferred from homology"/>
<evidence type="ECO:0000256" key="5">
    <source>
        <dbReference type="ARBA" id="ARBA00023027"/>
    </source>
</evidence>
<comment type="cofactor">
    <cofactor evidence="1">
        <name>Mn(2+)</name>
        <dbReference type="ChEBI" id="CHEBI:29035"/>
    </cofactor>
</comment>
<dbReference type="EMBL" id="VNJI01000029">
    <property type="protein sequence ID" value="TVY07993.1"/>
    <property type="molecule type" value="Genomic_DNA"/>
</dbReference>
<keyword evidence="10" id="KW-0170">Cobalt</keyword>
<dbReference type="PANTHER" id="PTHR32092:SF2">
    <property type="entry name" value="ALPHA-GALACTURONIDASE"/>
    <property type="match status" value="1"/>
</dbReference>
<feature type="binding site" evidence="9">
    <location>
        <position position="157"/>
    </location>
    <ligand>
        <name>substrate</name>
    </ligand>
</feature>
<evidence type="ECO:0000256" key="3">
    <source>
        <dbReference type="ARBA" id="ARBA00022723"/>
    </source>
</evidence>
<sequence>MTHVNDKADPITIAYIGGGSREWAWKLMSDLALEESLSGEVRLYDIDYAAAQDNASIGNRLSSRTDVKGKWNYTAVRSLPEALAGCDFVIISIFPGTFEEMASDVHTPEKYGIYQAVGDTVGPGGLVRALRTVPMYVEIAEGIRDYAPEAWVINYTNPMTICTAALYEVFPKIKAFGCCHEVFGTQRLMVSMLAEMLGIEGVKRNEIKVNVLGINHFTWLDSASYKGLDLFPLYKAFVDKHYEEGFEARGTEYWKTDIFAAANRVKFDLFRRYGLIAAAGDRHLAEFMPPSYLKDPQTVAECKFSLTPVEWRVGHRKEQVLRNQRLAQGEEQVDLKPSGEEGVQQIKALLGLGELVTNVNLPNQGQMLGLPQGAVVETNAVFSRNSIKPVIAGQLPLGLHSLVARHVTNQQTVLQAALTKDKSLAFQAFINDPLVTLDVKDTESLFQQMLDNTKAYLPGWSI</sequence>
<evidence type="ECO:0000313" key="14">
    <source>
        <dbReference type="EMBL" id="TVY07993.1"/>
    </source>
</evidence>
<evidence type="ECO:0000256" key="4">
    <source>
        <dbReference type="ARBA" id="ARBA00022801"/>
    </source>
</evidence>
<accession>A0A559K7D7</accession>
<keyword evidence="15" id="KW-1185">Reference proteome</keyword>
<keyword evidence="3 10" id="KW-0479">Metal-binding</keyword>
<keyword evidence="10" id="KW-0408">Iron</keyword>
<feature type="binding site" evidence="10">
    <location>
        <position position="179"/>
    </location>
    <ligand>
        <name>Mn(2+)</name>
        <dbReference type="ChEBI" id="CHEBI:29035"/>
    </ligand>
</feature>
<dbReference type="AlphaFoldDB" id="A0A559K7D7"/>
<dbReference type="SUPFAM" id="SSF56327">
    <property type="entry name" value="LDH C-terminal domain-like"/>
    <property type="match status" value="1"/>
</dbReference>
<evidence type="ECO:0000256" key="9">
    <source>
        <dbReference type="PIRSR" id="PIRSR601088-2"/>
    </source>
</evidence>
<comment type="similarity">
    <text evidence="2 12">Belongs to the glycosyl hydrolase 4 family.</text>
</comment>